<reference evidence="1 2" key="1">
    <citation type="submission" date="2019-03" db="EMBL/GenBank/DDBJ databases">
        <title>Paracraurococcus aquatilis NE82 genome sequence.</title>
        <authorList>
            <person name="Zhao Y."/>
            <person name="Du Z."/>
        </authorList>
    </citation>
    <scope>NUCLEOTIDE SEQUENCE [LARGE SCALE GENOMIC DNA]</scope>
    <source>
        <strain evidence="1 2">NE82</strain>
    </source>
</reference>
<protein>
    <recommendedName>
        <fullName evidence="3">Class I SAM-dependent methyltransferase</fullName>
    </recommendedName>
</protein>
<dbReference type="Gene3D" id="3.40.50.150">
    <property type="entry name" value="Vaccinia Virus protein VP39"/>
    <property type="match status" value="1"/>
</dbReference>
<comment type="caution">
    <text evidence="1">The sequence shown here is derived from an EMBL/GenBank/DDBJ whole genome shotgun (WGS) entry which is preliminary data.</text>
</comment>
<dbReference type="SUPFAM" id="SSF53335">
    <property type="entry name" value="S-adenosyl-L-methionine-dependent methyltransferases"/>
    <property type="match status" value="1"/>
</dbReference>
<gene>
    <name evidence="1" type="ORF">EXY23_23630</name>
</gene>
<proteinExistence type="predicted"/>
<dbReference type="EMBL" id="SKBM01000034">
    <property type="protein sequence ID" value="TCZ54228.1"/>
    <property type="molecule type" value="Genomic_DNA"/>
</dbReference>
<dbReference type="Proteomes" id="UP000295023">
    <property type="component" value="Unassembled WGS sequence"/>
</dbReference>
<organism evidence="1 2">
    <name type="scientific">Roseicella aquatilis</name>
    <dbReference type="NCBI Taxonomy" id="2527868"/>
    <lineage>
        <taxon>Bacteria</taxon>
        <taxon>Pseudomonadati</taxon>
        <taxon>Pseudomonadota</taxon>
        <taxon>Alphaproteobacteria</taxon>
        <taxon>Acetobacterales</taxon>
        <taxon>Roseomonadaceae</taxon>
        <taxon>Roseicella</taxon>
    </lineage>
</organism>
<evidence type="ECO:0008006" key="3">
    <source>
        <dbReference type="Google" id="ProtNLM"/>
    </source>
</evidence>
<name>A0A4R4D498_9PROT</name>
<keyword evidence="2" id="KW-1185">Reference proteome</keyword>
<sequence>MVAAQCALQWLARLWPSPETTAGVAPELVSASARKPLTAPTDLPDPRAAWSDRLWGAGFTLPGGEAEVLHLARLLPLSAATTLLLVGRDAGGAAGCLAGRYRSWIATYQHDARLVARMTPLLRPLGRRTVVQPWTPATPRFRDRYHHHALGLEPLHSGAAPDRLCQAVASALKPGGQLVLVETVASSARPVPGLARWLELDGRASPPPSRGMVESALQTAGFTVHVIEVLDMRQAVAVTDAWLQLLVGLRQGARPASTTEAAALVTEAERWLLWQRLLQSGDLVVLRWHATLPG</sequence>
<accession>A0A4R4D498</accession>
<evidence type="ECO:0000313" key="2">
    <source>
        <dbReference type="Proteomes" id="UP000295023"/>
    </source>
</evidence>
<dbReference type="InterPro" id="IPR029063">
    <property type="entry name" value="SAM-dependent_MTases_sf"/>
</dbReference>
<evidence type="ECO:0000313" key="1">
    <source>
        <dbReference type="EMBL" id="TCZ54228.1"/>
    </source>
</evidence>
<dbReference type="AlphaFoldDB" id="A0A4R4D498"/>